<dbReference type="InterPro" id="IPR001763">
    <property type="entry name" value="Rhodanese-like_dom"/>
</dbReference>
<evidence type="ECO:0000256" key="5">
    <source>
        <dbReference type="ARBA" id="ARBA00013028"/>
    </source>
</evidence>
<evidence type="ECO:0000256" key="6">
    <source>
        <dbReference type="ARBA" id="ARBA00018679"/>
    </source>
</evidence>
<dbReference type="InterPro" id="IPR050147">
    <property type="entry name" value="Ser/Thr_Dehydratase"/>
</dbReference>
<dbReference type="InterPro" id="IPR001926">
    <property type="entry name" value="TrpB-like_PALP"/>
</dbReference>
<evidence type="ECO:0000313" key="16">
    <source>
        <dbReference type="Proteomes" id="UP001164803"/>
    </source>
</evidence>
<evidence type="ECO:0000313" key="15">
    <source>
        <dbReference type="EMBL" id="WAH35752.1"/>
    </source>
</evidence>
<keyword evidence="9 13" id="KW-0663">Pyridoxal phosphate</keyword>
<dbReference type="Proteomes" id="UP001164803">
    <property type="component" value="Chromosome"/>
</dbReference>
<evidence type="ECO:0000256" key="2">
    <source>
        <dbReference type="ARBA" id="ARBA00003648"/>
    </source>
</evidence>
<dbReference type="InterPro" id="IPR000634">
    <property type="entry name" value="Ser/Thr_deHydtase_PyrdxlP-BS"/>
</dbReference>
<dbReference type="NCBIfam" id="TIGR00260">
    <property type="entry name" value="thrC"/>
    <property type="match status" value="1"/>
</dbReference>
<dbReference type="PROSITE" id="PS50206">
    <property type="entry name" value="RHODANESE_3"/>
    <property type="match status" value="1"/>
</dbReference>
<dbReference type="PROSITE" id="PS00165">
    <property type="entry name" value="DEHYDRATASE_SER_THR"/>
    <property type="match status" value="1"/>
</dbReference>
<dbReference type="PANTHER" id="PTHR48078:SF6">
    <property type="entry name" value="L-THREONINE DEHYDRATASE CATABOLIC TDCB"/>
    <property type="match status" value="1"/>
</dbReference>
<dbReference type="PANTHER" id="PTHR48078">
    <property type="entry name" value="THREONINE DEHYDRATASE, MITOCHONDRIAL-RELATED"/>
    <property type="match status" value="1"/>
</dbReference>
<dbReference type="InterPro" id="IPR036052">
    <property type="entry name" value="TrpB-like_PALP_sf"/>
</dbReference>
<dbReference type="PIRSF" id="PIRSF038945">
    <property type="entry name" value="Thr_synthase"/>
    <property type="match status" value="1"/>
</dbReference>
<keyword evidence="8 13" id="KW-0791">Threonine biosynthesis</keyword>
<evidence type="ECO:0000256" key="1">
    <source>
        <dbReference type="ARBA" id="ARBA00001933"/>
    </source>
</evidence>
<sequence length="359" mass="37822">MREGQTGLSGWPGLLSAYSEWLPVSEQTPKLSLHEGNTPLIYAHKLSEQVGVHVYLKYEGTNPTGSFKDRGMVLAVAKAKEAGKRTVICASTGNTSAAAAAYAARAGMNAVILIPHGYVALGKLAQAVQYGARIVAVRGNFDAALDIVRDVAEPLGMEIVNSINPYRLMGQQTAAFEVCDVLGDAPDGLYIPVGNAGNISAYWMGFKAYHQAGKVAETPRMFGFEAEGAAAIVRNEPIENPETFATAIRIGKPASWDKAVNAAKESDGAIDYVTDDEIAEAYRLIAREGIFAEPGSAASVAGLLKRHRAGHLTPGQTIVCVLTGNGLKDPDSAIRLAGDVTEVVDCDKVAVESLLGGHA</sequence>
<feature type="domain" description="Rhodanese" evidence="14">
    <location>
        <begin position="87"/>
        <end position="130"/>
    </location>
</feature>
<evidence type="ECO:0000256" key="7">
    <source>
        <dbReference type="ARBA" id="ARBA00022605"/>
    </source>
</evidence>
<protein>
    <recommendedName>
        <fullName evidence="6 12">Threonine synthase</fullName>
        <ecNumber evidence="5 12">4.2.3.1</ecNumber>
    </recommendedName>
</protein>
<reference evidence="15" key="1">
    <citation type="submission" date="2022-08" db="EMBL/GenBank/DDBJ databases">
        <title>Alicyclobacillus dauci DSM2870, complete genome.</title>
        <authorList>
            <person name="Wang Q."/>
            <person name="Cai R."/>
            <person name="Wang Z."/>
        </authorList>
    </citation>
    <scope>NUCLEOTIDE SEQUENCE</scope>
    <source>
        <strain evidence="15">DSM 28700</strain>
    </source>
</reference>
<dbReference type="CDD" id="cd01563">
    <property type="entry name" value="Thr-synth_1"/>
    <property type="match status" value="1"/>
</dbReference>
<evidence type="ECO:0000256" key="9">
    <source>
        <dbReference type="ARBA" id="ARBA00022898"/>
    </source>
</evidence>
<evidence type="ECO:0000256" key="13">
    <source>
        <dbReference type="PIRNR" id="PIRNR038945"/>
    </source>
</evidence>
<evidence type="ECO:0000256" key="3">
    <source>
        <dbReference type="ARBA" id="ARBA00004979"/>
    </source>
</evidence>
<comment type="pathway">
    <text evidence="3 13">Amino-acid biosynthesis; L-threonine biosynthesis; L-threonine from L-aspartate: step 5/5.</text>
</comment>
<evidence type="ECO:0000256" key="8">
    <source>
        <dbReference type="ARBA" id="ARBA00022697"/>
    </source>
</evidence>
<dbReference type="GO" id="GO:0004795">
    <property type="term" value="F:threonine synthase activity"/>
    <property type="evidence" value="ECO:0007669"/>
    <property type="project" value="UniProtKB-EC"/>
</dbReference>
<evidence type="ECO:0000256" key="4">
    <source>
        <dbReference type="ARBA" id="ARBA00005517"/>
    </source>
</evidence>
<dbReference type="Pfam" id="PF00291">
    <property type="entry name" value="PALP"/>
    <property type="match status" value="1"/>
</dbReference>
<dbReference type="Gene3D" id="3.40.50.1100">
    <property type="match status" value="2"/>
</dbReference>
<dbReference type="EMBL" id="CP104064">
    <property type="protein sequence ID" value="WAH35752.1"/>
    <property type="molecule type" value="Genomic_DNA"/>
</dbReference>
<dbReference type="SUPFAM" id="SSF53686">
    <property type="entry name" value="Tryptophan synthase beta subunit-like PLP-dependent enzymes"/>
    <property type="match status" value="1"/>
</dbReference>
<comment type="cofactor">
    <cofactor evidence="1 13">
        <name>pyridoxal 5'-phosphate</name>
        <dbReference type="ChEBI" id="CHEBI:597326"/>
    </cofactor>
</comment>
<dbReference type="InterPro" id="IPR026260">
    <property type="entry name" value="Thr_Synthase_bac/arc"/>
</dbReference>
<keyword evidence="10 13" id="KW-0456">Lyase</keyword>
<evidence type="ECO:0000256" key="11">
    <source>
        <dbReference type="ARBA" id="ARBA00049144"/>
    </source>
</evidence>
<organism evidence="15 16">
    <name type="scientific">Alicyclobacillus dauci</name>
    <dbReference type="NCBI Taxonomy" id="1475485"/>
    <lineage>
        <taxon>Bacteria</taxon>
        <taxon>Bacillati</taxon>
        <taxon>Bacillota</taxon>
        <taxon>Bacilli</taxon>
        <taxon>Bacillales</taxon>
        <taxon>Alicyclobacillaceae</taxon>
        <taxon>Alicyclobacillus</taxon>
    </lineage>
</organism>
<evidence type="ECO:0000256" key="10">
    <source>
        <dbReference type="ARBA" id="ARBA00023239"/>
    </source>
</evidence>
<dbReference type="RefSeq" id="WP_268043034.1">
    <property type="nucleotide sequence ID" value="NZ_CP104064.1"/>
</dbReference>
<keyword evidence="16" id="KW-1185">Reference proteome</keyword>
<keyword evidence="7 13" id="KW-0028">Amino-acid biosynthesis</keyword>
<name>A0ABY6YZ71_9BACL</name>
<comment type="similarity">
    <text evidence="4 13">Belongs to the threonine synthase family.</text>
</comment>
<evidence type="ECO:0000259" key="14">
    <source>
        <dbReference type="PROSITE" id="PS50206"/>
    </source>
</evidence>
<dbReference type="InterPro" id="IPR004450">
    <property type="entry name" value="Thr_synthase-like"/>
</dbReference>
<accession>A0ABY6YZ71</accession>
<evidence type="ECO:0000256" key="12">
    <source>
        <dbReference type="NCBIfam" id="TIGR00260"/>
    </source>
</evidence>
<comment type="catalytic activity">
    <reaction evidence="11 13">
        <text>O-phospho-L-homoserine + H2O = L-threonine + phosphate</text>
        <dbReference type="Rhea" id="RHEA:10840"/>
        <dbReference type="ChEBI" id="CHEBI:15377"/>
        <dbReference type="ChEBI" id="CHEBI:43474"/>
        <dbReference type="ChEBI" id="CHEBI:57590"/>
        <dbReference type="ChEBI" id="CHEBI:57926"/>
        <dbReference type="EC" id="4.2.3.1"/>
    </reaction>
</comment>
<dbReference type="EC" id="4.2.3.1" evidence="5 12"/>
<comment type="function">
    <text evidence="2 13">Catalyzes the gamma-elimination of phosphate from L-phosphohomoserine and the beta-addition of water to produce L-threonine.</text>
</comment>
<gene>
    <name evidence="15" type="primary">thrC</name>
    <name evidence="15" type="ORF">NZD86_15940</name>
</gene>
<proteinExistence type="inferred from homology"/>